<evidence type="ECO:0000256" key="9">
    <source>
        <dbReference type="RuleBase" id="RU363031"/>
    </source>
</evidence>
<dbReference type="GO" id="GO:0003677">
    <property type="term" value="F:DNA binding"/>
    <property type="evidence" value="ECO:0007669"/>
    <property type="project" value="InterPro"/>
</dbReference>
<comment type="function">
    <text evidence="9">DNA-dependent RNA polymerase catalyzes the transcription of DNA into RNA using the four ribonucleoside triphosphates as substrates.</text>
</comment>
<accession>D2VXL3</accession>
<dbReference type="AlphaFoldDB" id="D2VXL3"/>
<dbReference type="STRING" id="5762.D2VXL3"/>
<dbReference type="InterPro" id="IPR007120">
    <property type="entry name" value="DNA-dir_RNAP_su2_dom"/>
</dbReference>
<dbReference type="Proteomes" id="UP000006671">
    <property type="component" value="Unassembled WGS sequence"/>
</dbReference>
<dbReference type="FunCoup" id="D2VXL3">
    <property type="interactions" value="298"/>
</dbReference>
<evidence type="ECO:0000259" key="10">
    <source>
        <dbReference type="Pfam" id="PF00562"/>
    </source>
</evidence>
<dbReference type="PANTHER" id="PTHR20856">
    <property type="entry name" value="DNA-DIRECTED RNA POLYMERASE I SUBUNIT 2"/>
    <property type="match status" value="1"/>
</dbReference>
<evidence type="ECO:0000313" key="14">
    <source>
        <dbReference type="EMBL" id="EFC38462.1"/>
    </source>
</evidence>
<protein>
    <recommendedName>
        <fullName evidence="9">DNA-directed RNA polymerase subunit beta</fullName>
        <ecNumber evidence="9">2.7.7.6</ecNumber>
    </recommendedName>
</protein>
<dbReference type="SUPFAM" id="SSF64484">
    <property type="entry name" value="beta and beta-prime subunits of DNA dependent RNA-polymerase"/>
    <property type="match status" value="1"/>
</dbReference>
<dbReference type="GeneID" id="8858306"/>
<keyword evidence="15" id="KW-1185">Reference proteome</keyword>
<dbReference type="OrthoDB" id="10248617at2759"/>
<sequence length="1069" mass="120299">MYPKDARIAGVNYGGSLKATILLKNEETGAIERIPDIQLMEDFPVMINSSFCNLPKLSPKQKMLQGEEEHESGGYFVVRGSEVVYRLLTQQRANFPFAITRPSWMGYKEDFTDKGILVRCRHPKTLITRLVNIHYRRDGVVFMRAGNPVPFYINIVLALKALRECSDRDLFLLLTAGTKNKVTLDRVVELLGDFRKTFPTVQTREDAIIALGTIYDPHGLRRLEEPVDKNKLIKSGYEKFDFLVYCVQKLYKFVDGEIAEENLDDFDNHELLTVGEVLSNVIPLIIYNKIQLAHGTCAKLLMKSATTMQPDMLEQKYLALFRDKCKSILSKACPNDINRLFSVGDVSVSAPFRPELSQTRALFTKLERINFLRVISHFRATHRGIAFLDSNSTRMRRLTPSFWGFICPVHSPDGHLCGLVNHLSQTTEIVTHQAKPKELRSVVEMCLKLGMLPSSTEKCISVSIEDEAPVMLDGAIIGKVSHDKLQNLADQLRYCKVSGKYGLPKFMEIACQPKYSAMDIPYLPQLNIFTDIARAVRPVRYLPTGQDEWIGSAEQVFMNIAVTVEDIKPNTTHMEIDPTNFMSFLGNLTPFCNFNQSPRCIYQCQMAKQSMAAVFHSVDHRVDTKLFDMKLPQKPLTRTKHQTDLPFDEFNNGCNAVVAVISYTGYDMEDAMIMNKTSYERGMMHGTVFKTEDIDLTEGTAFLTNRVFDKTEMDSDYQAKEFEDLDYDGLPEVGLPLDEGSIFANYYDPEKQKFMPMKWKDVDSATVHSVKVIATDPSDYKKVKHASITFRLNRNPIIGDKFSSRHGQKGVLSILWPQEDMPFTDGGIVPDIVINPHAFPSRMTIGMLVESMSSKAGALHGYFPDATPFSFSEENTAVDHFGEQLKKAGYNYHGNEVMYSGALGTTLKADIYMGVVYYQRLRHMVSDKYQCRVGGPTNAITHQPVKGRKKAGGVRMGEMERDALVAYGAAAVVKDRFFDCTDSSTAIVCTCCNQMNTIVKPDMGTGSGPIVSGSGIGANLDELLCCVCKTNQHLRTIYIPYTTKYLHSELAAMGVNLKICVDEHTSRNM</sequence>
<dbReference type="InterPro" id="IPR037034">
    <property type="entry name" value="RNA_pol_Rpb2_2_sf"/>
</dbReference>
<evidence type="ECO:0000256" key="2">
    <source>
        <dbReference type="ARBA" id="ARBA00006835"/>
    </source>
</evidence>
<dbReference type="Gene3D" id="2.40.270.10">
    <property type="entry name" value="DNA-directed RNA polymerase, subunit 2, domain 6"/>
    <property type="match status" value="1"/>
</dbReference>
<reference evidence="14 15" key="1">
    <citation type="journal article" date="2010" name="Cell">
        <title>The genome of Naegleria gruberi illuminates early eukaryotic versatility.</title>
        <authorList>
            <person name="Fritz-Laylin L.K."/>
            <person name="Prochnik S.E."/>
            <person name="Ginger M.L."/>
            <person name="Dacks J.B."/>
            <person name="Carpenter M.L."/>
            <person name="Field M.C."/>
            <person name="Kuo A."/>
            <person name="Paredez A."/>
            <person name="Chapman J."/>
            <person name="Pham J."/>
            <person name="Shu S."/>
            <person name="Neupane R."/>
            <person name="Cipriano M."/>
            <person name="Mancuso J."/>
            <person name="Tu H."/>
            <person name="Salamov A."/>
            <person name="Lindquist E."/>
            <person name="Shapiro H."/>
            <person name="Lucas S."/>
            <person name="Grigoriev I.V."/>
            <person name="Cande W.Z."/>
            <person name="Fulton C."/>
            <person name="Rokhsar D.S."/>
            <person name="Dawson S.C."/>
        </authorList>
    </citation>
    <scope>NUCLEOTIDE SEQUENCE [LARGE SCALE GENOMIC DNA]</scope>
    <source>
        <strain evidence="14 15">NEG-M</strain>
    </source>
</reference>
<evidence type="ECO:0000259" key="11">
    <source>
        <dbReference type="Pfam" id="PF04560"/>
    </source>
</evidence>
<feature type="domain" description="DNA-directed RNA polymerase I subunit RPA2" evidence="13">
    <location>
        <begin position="477"/>
        <end position="537"/>
    </location>
</feature>
<dbReference type="Gene3D" id="3.90.1110.10">
    <property type="entry name" value="RNA polymerase Rpb2, domain 2"/>
    <property type="match status" value="1"/>
</dbReference>
<organism evidence="15">
    <name type="scientific">Naegleria gruberi</name>
    <name type="common">Amoeba</name>
    <dbReference type="NCBI Taxonomy" id="5762"/>
    <lineage>
        <taxon>Eukaryota</taxon>
        <taxon>Discoba</taxon>
        <taxon>Heterolobosea</taxon>
        <taxon>Tetramitia</taxon>
        <taxon>Eutetramitia</taxon>
        <taxon>Vahlkampfiidae</taxon>
        <taxon>Naegleria</taxon>
    </lineage>
</organism>
<keyword evidence="6 9" id="KW-0804">Transcription</keyword>
<dbReference type="CDD" id="cd00653">
    <property type="entry name" value="RNA_pol_B_RPB2"/>
    <property type="match status" value="1"/>
</dbReference>
<dbReference type="GO" id="GO:0003899">
    <property type="term" value="F:DNA-directed RNA polymerase activity"/>
    <property type="evidence" value="ECO:0007669"/>
    <property type="project" value="UniProtKB-EC"/>
</dbReference>
<comment type="similarity">
    <text evidence="2 8">Belongs to the RNA polymerase beta chain family.</text>
</comment>
<dbReference type="KEGG" id="ngr:NAEGRDRAFT_55898"/>
<evidence type="ECO:0000256" key="1">
    <source>
        <dbReference type="ARBA" id="ARBA00004123"/>
    </source>
</evidence>
<comment type="subcellular location">
    <subcellularLocation>
        <location evidence="1">Nucleus</location>
    </subcellularLocation>
</comment>
<feature type="domain" description="DNA-directed RNA polymerase subunit 2 hybrid-binding" evidence="10">
    <location>
        <begin position="587"/>
        <end position="950"/>
    </location>
</feature>
<evidence type="ECO:0000256" key="4">
    <source>
        <dbReference type="ARBA" id="ARBA00022679"/>
    </source>
</evidence>
<dbReference type="FunFam" id="2.40.270.10:FF:000011">
    <property type="entry name" value="DNA-directed RNA polymerase subunit beta"/>
    <property type="match status" value="1"/>
</dbReference>
<evidence type="ECO:0000256" key="7">
    <source>
        <dbReference type="ARBA" id="ARBA00023242"/>
    </source>
</evidence>
<evidence type="ECO:0000256" key="6">
    <source>
        <dbReference type="ARBA" id="ARBA00023163"/>
    </source>
</evidence>
<dbReference type="EC" id="2.7.7.6" evidence="9"/>
<evidence type="ECO:0000256" key="8">
    <source>
        <dbReference type="RuleBase" id="RU000434"/>
    </source>
</evidence>
<dbReference type="PROSITE" id="PS01166">
    <property type="entry name" value="RNA_POL_BETA"/>
    <property type="match status" value="1"/>
</dbReference>
<dbReference type="InterPro" id="IPR037033">
    <property type="entry name" value="DNA-dir_RNAP_su2_hyb_sf"/>
</dbReference>
<dbReference type="Pfam" id="PF04560">
    <property type="entry name" value="RNA_pol_Rpb2_7"/>
    <property type="match status" value="1"/>
</dbReference>
<dbReference type="InterPro" id="IPR015712">
    <property type="entry name" value="DNA-dir_RNA_pol_su2"/>
</dbReference>
<dbReference type="Pfam" id="PF06883">
    <property type="entry name" value="RNA_pol_Rpa2_4"/>
    <property type="match status" value="1"/>
</dbReference>
<proteinExistence type="inferred from homology"/>
<dbReference type="InterPro" id="IPR009674">
    <property type="entry name" value="Rpa2_dom_4"/>
</dbReference>
<dbReference type="GO" id="GO:0032549">
    <property type="term" value="F:ribonucleoside binding"/>
    <property type="evidence" value="ECO:0007669"/>
    <property type="project" value="InterPro"/>
</dbReference>
<evidence type="ECO:0000256" key="3">
    <source>
        <dbReference type="ARBA" id="ARBA00022478"/>
    </source>
</evidence>
<dbReference type="InterPro" id="IPR007645">
    <property type="entry name" value="RNA_pol_Rpb2_3"/>
</dbReference>
<dbReference type="InterPro" id="IPR007121">
    <property type="entry name" value="RNA_pol_bsu_CS"/>
</dbReference>
<dbReference type="GO" id="GO:0000428">
    <property type="term" value="C:DNA-directed RNA polymerase complex"/>
    <property type="evidence" value="ECO:0007669"/>
    <property type="project" value="UniProtKB-KW"/>
</dbReference>
<evidence type="ECO:0000313" key="15">
    <source>
        <dbReference type="Proteomes" id="UP000006671"/>
    </source>
</evidence>
<keyword evidence="7" id="KW-0539">Nucleus</keyword>
<dbReference type="InterPro" id="IPR014724">
    <property type="entry name" value="RNA_pol_RPB2_OB-fold"/>
</dbReference>
<feature type="domain" description="RNA polymerase Rpb2" evidence="12">
    <location>
        <begin position="366"/>
        <end position="429"/>
    </location>
</feature>
<dbReference type="EMBL" id="GG738907">
    <property type="protein sequence ID" value="EFC38462.1"/>
    <property type="molecule type" value="Genomic_DNA"/>
</dbReference>
<evidence type="ECO:0000259" key="13">
    <source>
        <dbReference type="Pfam" id="PF06883"/>
    </source>
</evidence>
<dbReference type="OMA" id="FFGVVHY"/>
<dbReference type="GO" id="GO:0005634">
    <property type="term" value="C:nucleus"/>
    <property type="evidence" value="ECO:0007669"/>
    <property type="project" value="UniProtKB-SubCell"/>
</dbReference>
<dbReference type="Gene3D" id="3.90.1100.10">
    <property type="match status" value="1"/>
</dbReference>
<dbReference type="InterPro" id="IPR007641">
    <property type="entry name" value="RNA_pol_Rpb2_7"/>
</dbReference>
<evidence type="ECO:0000259" key="12">
    <source>
        <dbReference type="Pfam" id="PF04565"/>
    </source>
</evidence>
<dbReference type="VEuPathDB" id="AmoebaDB:NAEGRDRAFT_55898"/>
<dbReference type="Gene3D" id="2.40.50.150">
    <property type="match status" value="1"/>
</dbReference>
<dbReference type="eggNOG" id="KOG0216">
    <property type="taxonomic scope" value="Eukaryota"/>
</dbReference>
<gene>
    <name evidence="14" type="ORF">NAEGRDRAFT_55898</name>
</gene>
<comment type="catalytic activity">
    <reaction evidence="9">
        <text>RNA(n) + a ribonucleoside 5'-triphosphate = RNA(n+1) + diphosphate</text>
        <dbReference type="Rhea" id="RHEA:21248"/>
        <dbReference type="Rhea" id="RHEA-COMP:14527"/>
        <dbReference type="Rhea" id="RHEA-COMP:17342"/>
        <dbReference type="ChEBI" id="CHEBI:33019"/>
        <dbReference type="ChEBI" id="CHEBI:61557"/>
        <dbReference type="ChEBI" id="CHEBI:140395"/>
        <dbReference type="EC" id="2.7.7.6"/>
    </reaction>
</comment>
<dbReference type="InParanoid" id="D2VXL3"/>
<keyword evidence="3 9" id="KW-0240">DNA-directed RNA polymerase</keyword>
<keyword evidence="5 9" id="KW-0548">Nucleotidyltransferase</keyword>
<dbReference type="GO" id="GO:0006351">
    <property type="term" value="P:DNA-templated transcription"/>
    <property type="evidence" value="ECO:0007669"/>
    <property type="project" value="InterPro"/>
</dbReference>
<evidence type="ECO:0000256" key="5">
    <source>
        <dbReference type="ARBA" id="ARBA00022695"/>
    </source>
</evidence>
<feature type="domain" description="RNA polymerase Rpb2" evidence="11">
    <location>
        <begin position="952"/>
        <end position="1060"/>
    </location>
</feature>
<name>D2VXL3_NAEGR</name>
<dbReference type="RefSeq" id="XP_002671206.1">
    <property type="nucleotide sequence ID" value="XM_002671160.1"/>
</dbReference>
<dbReference type="Gene3D" id="3.90.1800.10">
    <property type="entry name" value="RNA polymerase alpha subunit dimerisation domain"/>
    <property type="match status" value="1"/>
</dbReference>
<dbReference type="Pfam" id="PF00562">
    <property type="entry name" value="RNA_pol_Rpb2_6"/>
    <property type="match status" value="1"/>
</dbReference>
<keyword evidence="4 9" id="KW-0808">Transferase</keyword>
<dbReference type="Pfam" id="PF04565">
    <property type="entry name" value="RNA_pol_Rpb2_3"/>
    <property type="match status" value="1"/>
</dbReference>